<evidence type="ECO:0000259" key="2">
    <source>
        <dbReference type="SMART" id="SM00322"/>
    </source>
</evidence>
<dbReference type="EMBL" id="JACGCM010002660">
    <property type="protein sequence ID" value="KAF6137144.1"/>
    <property type="molecule type" value="Genomic_DNA"/>
</dbReference>
<dbReference type="InterPro" id="IPR036612">
    <property type="entry name" value="KH_dom_type_1_sf"/>
</dbReference>
<dbReference type="OrthoDB" id="5204190at2759"/>
<dbReference type="SMART" id="SM00322">
    <property type="entry name" value="KH"/>
    <property type="match status" value="1"/>
</dbReference>
<reference evidence="3 4" key="1">
    <citation type="journal article" date="2020" name="IScience">
        <title>Genome Sequencing of the Endangered Kingdonia uniflora (Circaeasteraceae, Ranunculales) Reveals Potential Mechanisms of Evolutionary Specialization.</title>
        <authorList>
            <person name="Sun Y."/>
            <person name="Deng T."/>
            <person name="Zhang A."/>
            <person name="Moore M.J."/>
            <person name="Landis J.B."/>
            <person name="Lin N."/>
            <person name="Zhang H."/>
            <person name="Zhang X."/>
            <person name="Huang J."/>
            <person name="Zhang X."/>
            <person name="Sun H."/>
            <person name="Wang H."/>
        </authorList>
    </citation>
    <scope>NUCLEOTIDE SEQUENCE [LARGE SCALE GENOMIC DNA]</scope>
    <source>
        <strain evidence="3">TB1705</strain>
        <tissue evidence="3">Leaf</tissue>
    </source>
</reference>
<name>A0A7J7L3M0_9MAGN</name>
<evidence type="ECO:0000313" key="4">
    <source>
        <dbReference type="Proteomes" id="UP000541444"/>
    </source>
</evidence>
<gene>
    <name evidence="3" type="ORF">GIB67_030908</name>
</gene>
<protein>
    <recommendedName>
        <fullName evidence="2">K Homology domain-containing protein</fullName>
    </recommendedName>
</protein>
<comment type="caution">
    <text evidence="3">The sequence shown here is derived from an EMBL/GenBank/DDBJ whole genome shotgun (WGS) entry which is preliminary data.</text>
</comment>
<accession>A0A7J7L3M0</accession>
<sequence>MLLTIAFKFGLPEGKLITRVVLKAATALFRSDGDKEITSIPSLNDVLVSGLNSSRTGLVGFTATMFAKEGLIVATSRNEDGKLRASGWITTTSTGNGIGLGVLLLLQGLGIEEVEGIGREVVEEFRRKAISKYENDAGQKPLIQLTDNSEAGFGTYNAQSESYYGFQSTSKRIEILNGKADAQGSSSSAPNAPHGSKQFIMKVPNEKIALIISKGGESIKNMQSRSGVRIHVGDYLQEKSKLQLKDESKDNRALIDNNTTQSIYGGAIDVLRRNKEERLCQIERFGEISLPKNPSLSLCWRFERVVRGISVERRGSKGSS</sequence>
<dbReference type="Pfam" id="PF00013">
    <property type="entry name" value="KH_1"/>
    <property type="match status" value="1"/>
</dbReference>
<evidence type="ECO:0000313" key="3">
    <source>
        <dbReference type="EMBL" id="KAF6137144.1"/>
    </source>
</evidence>
<dbReference type="Proteomes" id="UP000541444">
    <property type="component" value="Unassembled WGS sequence"/>
</dbReference>
<keyword evidence="1" id="KW-0694">RNA-binding</keyword>
<organism evidence="3 4">
    <name type="scientific">Kingdonia uniflora</name>
    <dbReference type="NCBI Taxonomy" id="39325"/>
    <lineage>
        <taxon>Eukaryota</taxon>
        <taxon>Viridiplantae</taxon>
        <taxon>Streptophyta</taxon>
        <taxon>Embryophyta</taxon>
        <taxon>Tracheophyta</taxon>
        <taxon>Spermatophyta</taxon>
        <taxon>Magnoliopsida</taxon>
        <taxon>Ranunculales</taxon>
        <taxon>Circaeasteraceae</taxon>
        <taxon>Kingdonia</taxon>
    </lineage>
</organism>
<dbReference type="InterPro" id="IPR004087">
    <property type="entry name" value="KH_dom"/>
</dbReference>
<evidence type="ECO:0000256" key="1">
    <source>
        <dbReference type="PROSITE-ProRule" id="PRU00117"/>
    </source>
</evidence>
<dbReference type="PROSITE" id="PS50084">
    <property type="entry name" value="KH_TYPE_1"/>
    <property type="match status" value="1"/>
</dbReference>
<dbReference type="InterPro" id="IPR004088">
    <property type="entry name" value="KH_dom_type_1"/>
</dbReference>
<dbReference type="SUPFAM" id="SSF54791">
    <property type="entry name" value="Eukaryotic type KH-domain (KH-domain type I)"/>
    <property type="match status" value="1"/>
</dbReference>
<dbReference type="Gene3D" id="3.30.1370.10">
    <property type="entry name" value="K Homology domain, type 1"/>
    <property type="match status" value="1"/>
</dbReference>
<keyword evidence="4" id="KW-1185">Reference proteome</keyword>
<proteinExistence type="predicted"/>
<dbReference type="AlphaFoldDB" id="A0A7J7L3M0"/>
<feature type="domain" description="K Homology" evidence="2">
    <location>
        <begin position="195"/>
        <end position="283"/>
    </location>
</feature>
<dbReference type="GO" id="GO:0003723">
    <property type="term" value="F:RNA binding"/>
    <property type="evidence" value="ECO:0007669"/>
    <property type="project" value="UniProtKB-UniRule"/>
</dbReference>